<evidence type="ECO:0000256" key="9">
    <source>
        <dbReference type="PIRSR" id="PIRSR000706-2"/>
    </source>
</evidence>
<evidence type="ECO:0000256" key="8">
    <source>
        <dbReference type="PIRSR" id="PIRSR000706-1"/>
    </source>
</evidence>
<organism evidence="11 12">
    <name type="scientific">Compostimonas suwonensis</name>
    <dbReference type="NCBI Taxonomy" id="1048394"/>
    <lineage>
        <taxon>Bacteria</taxon>
        <taxon>Bacillati</taxon>
        <taxon>Actinomycetota</taxon>
        <taxon>Actinomycetes</taxon>
        <taxon>Micrococcales</taxon>
        <taxon>Microbacteriaceae</taxon>
        <taxon>Compostimonas</taxon>
    </lineage>
</organism>
<dbReference type="GO" id="GO:0046677">
    <property type="term" value="P:response to antibiotic"/>
    <property type="evidence" value="ECO:0007669"/>
    <property type="project" value="UniProtKB-KW"/>
</dbReference>
<feature type="domain" description="Aminoglycoside phosphotransferase" evidence="10">
    <location>
        <begin position="37"/>
        <end position="239"/>
    </location>
</feature>
<dbReference type="GO" id="GO:0046872">
    <property type="term" value="F:metal ion binding"/>
    <property type="evidence" value="ECO:0007669"/>
    <property type="project" value="UniProtKB-KW"/>
</dbReference>
<evidence type="ECO:0000256" key="4">
    <source>
        <dbReference type="ARBA" id="ARBA00022777"/>
    </source>
</evidence>
<evidence type="ECO:0000256" key="3">
    <source>
        <dbReference type="ARBA" id="ARBA00022741"/>
    </source>
</evidence>
<dbReference type="Gene3D" id="3.90.1200.10">
    <property type="match status" value="1"/>
</dbReference>
<keyword evidence="4 7" id="KW-0418">Kinase</keyword>
<evidence type="ECO:0000313" key="12">
    <source>
        <dbReference type="Proteomes" id="UP000230161"/>
    </source>
</evidence>
<dbReference type="PIRSF" id="PIRSF000706">
    <property type="entry name" value="Kanamycin_kin"/>
    <property type="match status" value="1"/>
</dbReference>
<gene>
    <name evidence="11" type="ORF">CLV54_1300</name>
</gene>
<accession>A0A2M9BZZ8</accession>
<evidence type="ECO:0000259" key="10">
    <source>
        <dbReference type="Pfam" id="PF01636"/>
    </source>
</evidence>
<dbReference type="Proteomes" id="UP000230161">
    <property type="component" value="Unassembled WGS sequence"/>
</dbReference>
<comment type="similarity">
    <text evidence="1 7">Belongs to the aminoglycoside phosphotransferase family.</text>
</comment>
<dbReference type="AlphaFoldDB" id="A0A2M9BZZ8"/>
<dbReference type="GO" id="GO:0005524">
    <property type="term" value="F:ATP binding"/>
    <property type="evidence" value="ECO:0007669"/>
    <property type="project" value="UniProtKB-KW"/>
</dbReference>
<feature type="active site" description="Proton acceptor" evidence="8">
    <location>
        <position position="176"/>
    </location>
</feature>
<keyword evidence="2 7" id="KW-0808">Transferase</keyword>
<evidence type="ECO:0000256" key="1">
    <source>
        <dbReference type="ARBA" id="ARBA00006219"/>
    </source>
</evidence>
<name>A0A2M9BZZ8_9MICO</name>
<reference evidence="11 12" key="1">
    <citation type="submission" date="2017-11" db="EMBL/GenBank/DDBJ databases">
        <title>Genomic Encyclopedia of Archaeal and Bacterial Type Strains, Phase II (KMG-II): From Individual Species to Whole Genera.</title>
        <authorList>
            <person name="Goeker M."/>
        </authorList>
    </citation>
    <scope>NUCLEOTIDE SEQUENCE [LARGE SCALE GENOMIC DNA]</scope>
    <source>
        <strain evidence="11 12">DSM 25625</strain>
    </source>
</reference>
<dbReference type="Gene3D" id="3.30.200.20">
    <property type="entry name" value="Phosphorylase Kinase, domain 1"/>
    <property type="match status" value="1"/>
</dbReference>
<proteinExistence type="inferred from homology"/>
<dbReference type="InterPro" id="IPR002575">
    <property type="entry name" value="Aminoglycoside_PTrfase"/>
</dbReference>
<dbReference type="EMBL" id="PGFB01000002">
    <property type="protein sequence ID" value="PJJ63630.1"/>
    <property type="molecule type" value="Genomic_DNA"/>
</dbReference>
<keyword evidence="9" id="KW-0479">Metal-binding</keyword>
<keyword evidence="9" id="KW-0460">Magnesium</keyword>
<evidence type="ECO:0000313" key="11">
    <source>
        <dbReference type="EMBL" id="PJJ63630.1"/>
    </source>
</evidence>
<evidence type="ECO:0000256" key="2">
    <source>
        <dbReference type="ARBA" id="ARBA00022679"/>
    </source>
</evidence>
<dbReference type="CDD" id="cd05150">
    <property type="entry name" value="APH"/>
    <property type="match status" value="1"/>
</dbReference>
<feature type="binding site" evidence="9">
    <location>
        <position position="195"/>
    </location>
    <ligand>
        <name>Mg(2+)</name>
        <dbReference type="ChEBI" id="CHEBI:18420"/>
    </ligand>
</feature>
<protein>
    <submittedName>
        <fullName evidence="11">Kanamycin kinase</fullName>
    </submittedName>
</protein>
<comment type="caution">
    <text evidence="11">The sequence shown here is derived from an EMBL/GenBank/DDBJ whole genome shotgun (WGS) entry which is preliminary data.</text>
</comment>
<keyword evidence="3 7" id="KW-0547">Nucleotide-binding</keyword>
<feature type="binding site" evidence="9">
    <location>
        <position position="181"/>
    </location>
    <ligand>
        <name>Mg(2+)</name>
        <dbReference type="ChEBI" id="CHEBI:18420"/>
    </ligand>
</feature>
<keyword evidence="6 7" id="KW-0046">Antibiotic resistance</keyword>
<evidence type="ECO:0000256" key="7">
    <source>
        <dbReference type="PIRNR" id="PIRNR000706"/>
    </source>
</evidence>
<evidence type="ECO:0000256" key="6">
    <source>
        <dbReference type="ARBA" id="ARBA00023251"/>
    </source>
</evidence>
<keyword evidence="5 7" id="KW-0067">ATP-binding</keyword>
<dbReference type="InterPro" id="IPR024165">
    <property type="entry name" value="Kan/Strep_kinase"/>
</dbReference>
<keyword evidence="12" id="KW-1185">Reference proteome</keyword>
<dbReference type="GO" id="GO:0016301">
    <property type="term" value="F:kinase activity"/>
    <property type="evidence" value="ECO:0007669"/>
    <property type="project" value="UniProtKB-KW"/>
</dbReference>
<dbReference type="InterPro" id="IPR011009">
    <property type="entry name" value="Kinase-like_dom_sf"/>
</dbReference>
<dbReference type="Pfam" id="PF01636">
    <property type="entry name" value="APH"/>
    <property type="match status" value="1"/>
</dbReference>
<sequence>MSLASRPSGPVEVPPAVLAVADGAEPVPVWRNELGGLTFELGEGGGRRFVKWSPRGSGPSLAVEASRLAWAGRHIVVPRVLDAGGDDTGEWMLTAGLPGVSAVDESFLDSPERSLLAVRAIGAGLRVLHDALPVEGCPFSWSVEERTRVAERRGRRVAEALRHPPAADRLVVCHGDACAPNTLLLGDGSFSGHVDLGSLGVADRWADLAVASWSTQWNYGDGYEGALLEAYGIERDEERITYYRALWDAT</sequence>
<evidence type="ECO:0000256" key="5">
    <source>
        <dbReference type="ARBA" id="ARBA00022840"/>
    </source>
</evidence>
<dbReference type="GO" id="GO:0016773">
    <property type="term" value="F:phosphotransferase activity, alcohol group as acceptor"/>
    <property type="evidence" value="ECO:0007669"/>
    <property type="project" value="InterPro"/>
</dbReference>
<dbReference type="SUPFAM" id="SSF56112">
    <property type="entry name" value="Protein kinase-like (PK-like)"/>
    <property type="match status" value="1"/>
</dbReference>
<dbReference type="RefSeq" id="WP_100344103.1">
    <property type="nucleotide sequence ID" value="NZ_PGFB01000002.1"/>
</dbReference>
<dbReference type="OrthoDB" id="3806873at2"/>